<dbReference type="SUPFAM" id="SSF52402">
    <property type="entry name" value="Adenine nucleotide alpha hydrolases-like"/>
    <property type="match status" value="2"/>
</dbReference>
<dbReference type="PRINTS" id="PR01438">
    <property type="entry name" value="UNVRSLSTRESS"/>
</dbReference>
<dbReference type="PANTHER" id="PTHR46268:SF6">
    <property type="entry name" value="UNIVERSAL STRESS PROTEIN UP12"/>
    <property type="match status" value="1"/>
</dbReference>
<dbReference type="Pfam" id="PF00582">
    <property type="entry name" value="Usp"/>
    <property type="match status" value="1"/>
</dbReference>
<evidence type="ECO:0000259" key="2">
    <source>
        <dbReference type="Pfam" id="PF00582"/>
    </source>
</evidence>
<dbReference type="AlphaFoldDB" id="A0A929KUH0"/>
<dbReference type="EMBL" id="JADFFL010000002">
    <property type="protein sequence ID" value="MBE9661407.1"/>
    <property type="molecule type" value="Genomic_DNA"/>
</dbReference>
<organism evidence="3 4">
    <name type="scientific">Mucilaginibacter myungsuensis</name>
    <dbReference type="NCBI Taxonomy" id="649104"/>
    <lineage>
        <taxon>Bacteria</taxon>
        <taxon>Pseudomonadati</taxon>
        <taxon>Bacteroidota</taxon>
        <taxon>Sphingobacteriia</taxon>
        <taxon>Sphingobacteriales</taxon>
        <taxon>Sphingobacteriaceae</taxon>
        <taxon>Mucilaginibacter</taxon>
    </lineage>
</organism>
<feature type="domain" description="UspA" evidence="2">
    <location>
        <begin position="1"/>
        <end position="151"/>
    </location>
</feature>
<name>A0A929KUH0_9SPHI</name>
<dbReference type="PANTHER" id="PTHR46268">
    <property type="entry name" value="STRESS RESPONSE PROTEIN NHAX"/>
    <property type="match status" value="1"/>
</dbReference>
<comment type="similarity">
    <text evidence="1">Belongs to the universal stress protein A family.</text>
</comment>
<dbReference type="RefSeq" id="WP_194110596.1">
    <property type="nucleotide sequence ID" value="NZ_JADFFL010000002.1"/>
</dbReference>
<dbReference type="CDD" id="cd00293">
    <property type="entry name" value="USP-like"/>
    <property type="match status" value="1"/>
</dbReference>
<sequence>MKTIVVPTDFSAPAANAATYAMFIAGMIKADVKLCHAFTIPTEAFIADTVVWPLQNHDDIKTGIDQELTTVAADLADYHQKHTDVHRYQPKVTGTSAIGDTTDVIRTLAADADHPLVVMGMSGAGVVERFLFGSTTAKMIDATEGPLLVVPAHFFFHGIHRIAFATDLRSQDIQTICSLASFAKHFNADILLCHISDEKYETGERGMFIDTFLSQISDKVNYGRIYYRHVKAIDVPHGLDWIYEHSMVDMLAISHGHHSFLDEVLGSGSFTKKLAKHINIPLLVYPKDVRSASLVAF</sequence>
<dbReference type="Proteomes" id="UP000622475">
    <property type="component" value="Unassembled WGS sequence"/>
</dbReference>
<evidence type="ECO:0000313" key="4">
    <source>
        <dbReference type="Proteomes" id="UP000622475"/>
    </source>
</evidence>
<dbReference type="InterPro" id="IPR006016">
    <property type="entry name" value="UspA"/>
</dbReference>
<accession>A0A929KUH0</accession>
<proteinExistence type="inferred from homology"/>
<dbReference type="Gene3D" id="3.40.50.12370">
    <property type="match status" value="1"/>
</dbReference>
<keyword evidence="4" id="KW-1185">Reference proteome</keyword>
<protein>
    <submittedName>
        <fullName evidence="3">Universal stress protein</fullName>
    </submittedName>
</protein>
<evidence type="ECO:0000256" key="1">
    <source>
        <dbReference type="ARBA" id="ARBA00008791"/>
    </source>
</evidence>
<gene>
    <name evidence="3" type="ORF">IRJ16_05885</name>
</gene>
<reference evidence="3" key="1">
    <citation type="submission" date="2020-10" db="EMBL/GenBank/DDBJ databases">
        <title>Mucilaginibacter mali sp. nov., isolated from rhizosphere soil of apple orchard.</title>
        <authorList>
            <person name="Lee J.-S."/>
            <person name="Kim H.S."/>
            <person name="Kim J.-S."/>
        </authorList>
    </citation>
    <scope>NUCLEOTIDE SEQUENCE</scope>
    <source>
        <strain evidence="3">KCTC 22746</strain>
    </source>
</reference>
<comment type="caution">
    <text evidence="3">The sequence shown here is derived from an EMBL/GenBank/DDBJ whole genome shotgun (WGS) entry which is preliminary data.</text>
</comment>
<dbReference type="InterPro" id="IPR006015">
    <property type="entry name" value="Universal_stress_UspA"/>
</dbReference>
<evidence type="ECO:0000313" key="3">
    <source>
        <dbReference type="EMBL" id="MBE9661407.1"/>
    </source>
</evidence>